<gene>
    <name evidence="2" type="ORF">ACFSKQ_10645</name>
</gene>
<dbReference type="EMBL" id="JBHUIJ010000013">
    <property type="protein sequence ID" value="MFD2237916.1"/>
    <property type="molecule type" value="Genomic_DNA"/>
</dbReference>
<accession>A0ABW5CN51</accession>
<comment type="caution">
    <text evidence="2">The sequence shown here is derived from an EMBL/GenBank/DDBJ whole genome shotgun (WGS) entry which is preliminary data.</text>
</comment>
<dbReference type="RefSeq" id="WP_209739403.1">
    <property type="nucleotide sequence ID" value="NZ_CP072611.1"/>
</dbReference>
<evidence type="ECO:0000313" key="3">
    <source>
        <dbReference type="Proteomes" id="UP001597371"/>
    </source>
</evidence>
<keyword evidence="1" id="KW-0812">Transmembrane</keyword>
<evidence type="ECO:0000313" key="2">
    <source>
        <dbReference type="EMBL" id="MFD2237916.1"/>
    </source>
</evidence>
<feature type="transmembrane region" description="Helical" evidence="1">
    <location>
        <begin position="61"/>
        <end position="84"/>
    </location>
</feature>
<dbReference type="Proteomes" id="UP001597371">
    <property type="component" value="Unassembled WGS sequence"/>
</dbReference>
<proteinExistence type="predicted"/>
<name>A0ABW5CN51_9HYPH</name>
<organism evidence="2 3">
    <name type="scientific">Aureimonas populi</name>
    <dbReference type="NCBI Taxonomy" id="1701758"/>
    <lineage>
        <taxon>Bacteria</taxon>
        <taxon>Pseudomonadati</taxon>
        <taxon>Pseudomonadota</taxon>
        <taxon>Alphaproteobacteria</taxon>
        <taxon>Hyphomicrobiales</taxon>
        <taxon>Aurantimonadaceae</taxon>
        <taxon>Aureimonas</taxon>
    </lineage>
</organism>
<keyword evidence="1" id="KW-1133">Transmembrane helix</keyword>
<evidence type="ECO:0008006" key="4">
    <source>
        <dbReference type="Google" id="ProtNLM"/>
    </source>
</evidence>
<reference evidence="3" key="1">
    <citation type="journal article" date="2019" name="Int. J. Syst. Evol. Microbiol.">
        <title>The Global Catalogue of Microorganisms (GCM) 10K type strain sequencing project: providing services to taxonomists for standard genome sequencing and annotation.</title>
        <authorList>
            <consortium name="The Broad Institute Genomics Platform"/>
            <consortium name="The Broad Institute Genome Sequencing Center for Infectious Disease"/>
            <person name="Wu L."/>
            <person name="Ma J."/>
        </authorList>
    </citation>
    <scope>NUCLEOTIDE SEQUENCE [LARGE SCALE GENOMIC DNA]</scope>
    <source>
        <strain evidence="3">ZS-35-S2</strain>
    </source>
</reference>
<sequence length="96" mass="9926">MIAFLFRLIGCFVLAAGTVFATGDVARSLSAERLRMTSVAEGWELLAGAPLSAPPGLAANLAALVAAWPMAPTLAALAVLLLLLGRRRASPARLAR</sequence>
<keyword evidence="3" id="KW-1185">Reference proteome</keyword>
<evidence type="ECO:0000256" key="1">
    <source>
        <dbReference type="SAM" id="Phobius"/>
    </source>
</evidence>
<keyword evidence="1" id="KW-0472">Membrane</keyword>
<protein>
    <recommendedName>
        <fullName evidence="4">PetM family of cytochrome b6f complex subunit 7</fullName>
    </recommendedName>
</protein>